<dbReference type="EMBL" id="JANUHC010000008">
    <property type="protein sequence ID" value="MCS0631956.1"/>
    <property type="molecule type" value="Genomic_DNA"/>
</dbReference>
<evidence type="ECO:0000313" key="8">
    <source>
        <dbReference type="EMBL" id="MCS0631956.1"/>
    </source>
</evidence>
<keyword evidence="3 4" id="KW-0378">Hydrolase</keyword>
<gene>
    <name evidence="8" type="ORF">NX786_21750</name>
</gene>
<dbReference type="Proteomes" id="UP001165263">
    <property type="component" value="Unassembled WGS sequence"/>
</dbReference>
<evidence type="ECO:0000259" key="6">
    <source>
        <dbReference type="Pfam" id="PF02055"/>
    </source>
</evidence>
<evidence type="ECO:0000256" key="3">
    <source>
        <dbReference type="ARBA" id="ARBA00022801"/>
    </source>
</evidence>
<organism evidence="8 9">
    <name type="scientific">Telluria mixta</name>
    <dbReference type="NCBI Taxonomy" id="34071"/>
    <lineage>
        <taxon>Bacteria</taxon>
        <taxon>Pseudomonadati</taxon>
        <taxon>Pseudomonadota</taxon>
        <taxon>Betaproteobacteria</taxon>
        <taxon>Burkholderiales</taxon>
        <taxon>Oxalobacteraceae</taxon>
        <taxon>Telluria group</taxon>
        <taxon>Telluria</taxon>
    </lineage>
</organism>
<dbReference type="PRINTS" id="PR00843">
    <property type="entry name" value="GLHYDRLASE30"/>
</dbReference>
<dbReference type="InterPro" id="IPR017853">
    <property type="entry name" value="GH"/>
</dbReference>
<dbReference type="InterPro" id="IPR013780">
    <property type="entry name" value="Glyco_hydro_b"/>
</dbReference>
<dbReference type="InterPro" id="IPR001139">
    <property type="entry name" value="Glyco_hydro_30"/>
</dbReference>
<evidence type="ECO:0000256" key="4">
    <source>
        <dbReference type="RuleBase" id="RU361188"/>
    </source>
</evidence>
<feature type="chain" id="PRO_5047490281" evidence="5">
    <location>
        <begin position="30"/>
        <end position="492"/>
    </location>
</feature>
<evidence type="ECO:0000256" key="1">
    <source>
        <dbReference type="ARBA" id="ARBA00005382"/>
    </source>
</evidence>
<dbReference type="Gene3D" id="3.20.20.80">
    <property type="entry name" value="Glycosidases"/>
    <property type="match status" value="1"/>
</dbReference>
<evidence type="ECO:0000313" key="9">
    <source>
        <dbReference type="Proteomes" id="UP001165263"/>
    </source>
</evidence>
<name>A0ABT2C3Q5_9BURK</name>
<evidence type="ECO:0000256" key="5">
    <source>
        <dbReference type="SAM" id="SignalP"/>
    </source>
</evidence>
<feature type="domain" description="Glycosyl hydrolase family 30 beta sandwich" evidence="7">
    <location>
        <begin position="431"/>
        <end position="490"/>
    </location>
</feature>
<dbReference type="Gene3D" id="2.60.40.1180">
    <property type="entry name" value="Golgi alpha-mannosidase II"/>
    <property type="match status" value="1"/>
</dbReference>
<comment type="similarity">
    <text evidence="1 4">Belongs to the glycosyl hydrolase 30 family.</text>
</comment>
<feature type="domain" description="Glycosyl hydrolase family 30 TIM-barrel" evidence="6">
    <location>
        <begin position="87"/>
        <end position="427"/>
    </location>
</feature>
<dbReference type="SUPFAM" id="SSF51445">
    <property type="entry name" value="(Trans)glycosidases"/>
    <property type="match status" value="1"/>
</dbReference>
<dbReference type="SUPFAM" id="SSF51011">
    <property type="entry name" value="Glycosyl hydrolase domain"/>
    <property type="match status" value="1"/>
</dbReference>
<protein>
    <submittedName>
        <fullName evidence="8">Glycosyl hydrolase</fullName>
    </submittedName>
</protein>
<dbReference type="InterPro" id="IPR006311">
    <property type="entry name" value="TAT_signal"/>
</dbReference>
<accession>A0ABT2C3Q5</accession>
<dbReference type="GO" id="GO:0016787">
    <property type="term" value="F:hydrolase activity"/>
    <property type="evidence" value="ECO:0007669"/>
    <property type="project" value="UniProtKB-KW"/>
</dbReference>
<proteinExistence type="inferred from homology"/>
<reference evidence="8" key="1">
    <citation type="submission" date="2022-08" db="EMBL/GenBank/DDBJ databases">
        <title>Reclassification of Massilia species as members of the genera Telluria, Duganella, Pseudoduganella, Mokoshia gen. nov. and Zemynaea gen. nov. using orthogonal and non-orthogonal genome-based approaches.</title>
        <authorList>
            <person name="Bowman J.P."/>
        </authorList>
    </citation>
    <scope>NUCLEOTIDE SEQUENCE</scope>
    <source>
        <strain evidence="8">LMG 11547</strain>
    </source>
</reference>
<dbReference type="InterPro" id="IPR033453">
    <property type="entry name" value="Glyco_hydro_30_TIM-barrel"/>
</dbReference>
<feature type="signal peptide" evidence="5">
    <location>
        <begin position="1"/>
        <end position="29"/>
    </location>
</feature>
<dbReference type="RefSeq" id="WP_259450994.1">
    <property type="nucleotide sequence ID" value="NZ_CP119520.1"/>
</dbReference>
<dbReference type="InterPro" id="IPR033452">
    <property type="entry name" value="GH30_C"/>
</dbReference>
<dbReference type="Pfam" id="PF02055">
    <property type="entry name" value="Glyco_hydro_30"/>
    <property type="match status" value="1"/>
</dbReference>
<dbReference type="Pfam" id="PF17189">
    <property type="entry name" value="Glyco_hydro_30C"/>
    <property type="match status" value="1"/>
</dbReference>
<comment type="caution">
    <text evidence="8">The sequence shown here is derived from an EMBL/GenBank/DDBJ whole genome shotgun (WGS) entry which is preliminary data.</text>
</comment>
<keyword evidence="2 5" id="KW-0732">Signal</keyword>
<dbReference type="PANTHER" id="PTHR11069:SF23">
    <property type="entry name" value="LYSOSOMAL ACID GLUCOSYLCERAMIDASE"/>
    <property type="match status" value="1"/>
</dbReference>
<keyword evidence="9" id="KW-1185">Reference proteome</keyword>
<evidence type="ECO:0000256" key="2">
    <source>
        <dbReference type="ARBA" id="ARBA00022729"/>
    </source>
</evidence>
<evidence type="ECO:0000259" key="7">
    <source>
        <dbReference type="Pfam" id="PF17189"/>
    </source>
</evidence>
<dbReference type="PANTHER" id="PTHR11069">
    <property type="entry name" value="GLUCOSYLCERAMIDASE"/>
    <property type="match status" value="1"/>
</dbReference>
<sequence length="492" mass="53689">MTTRRDAMRLLGAATLVGGQMTMTGRAVAAPAAAPAAGAAAWQVVTSAPGADRFAARPLGTFQPAGQPPETDIAVFVDTSKRYQEVFGFGGAVTDAVAEVHATLTPAQQEAFLAAYFDPRAGLGYNILRTTIHSSDFGSGSYTYVRDGDRSLASFSIAPDMKLRVPLLRAALAAARTHGTDMRVFASPWSAPAWMKSNNSMLAGGSLLPAYRDTWARYVVKFVQAYEQAGIPLWGLSVQNEPMAKQKWESMIFSAEEETRFLGDHLGPALKAAGLGGKKVIVWDHNRDLLPQRAATILADAKARPYIWGVGYHWYETWAGGEPMHRNVAAVHAAWPDVNLLMTEGCIEKFDPARLQDWANGERYGREMIADLNAGSSGWVDWNMLLDSRGGPNHKNNFCFAPLHASDDGQLVFTPIYTAIGHFSRYIRPKARRVGATTSRSTLDATAFRNADGRLAVVVMNRSDQPQRYRLFVDRQEVAVEIPARALQTIVG</sequence>
<keyword evidence="4" id="KW-0326">Glycosidase</keyword>
<dbReference type="PROSITE" id="PS51318">
    <property type="entry name" value="TAT"/>
    <property type="match status" value="1"/>
</dbReference>